<keyword evidence="1" id="KW-0547">Nucleotide-binding</keyword>
<protein>
    <submittedName>
        <fullName evidence="5">Long-chain-fatty-acid--CoA ligase FadD15</fullName>
        <ecNumber evidence="5">6.2.1.3</ecNumber>
    </submittedName>
</protein>
<proteinExistence type="predicted"/>
<comment type="catalytic activity">
    <reaction evidence="3">
        <text>a long-chain fatty acid + ATP + CoA = a long-chain fatty acyl-CoA + AMP + diphosphate</text>
        <dbReference type="Rhea" id="RHEA:15421"/>
        <dbReference type="ChEBI" id="CHEBI:30616"/>
        <dbReference type="ChEBI" id="CHEBI:33019"/>
        <dbReference type="ChEBI" id="CHEBI:57287"/>
        <dbReference type="ChEBI" id="CHEBI:57560"/>
        <dbReference type="ChEBI" id="CHEBI:83139"/>
        <dbReference type="ChEBI" id="CHEBI:456215"/>
        <dbReference type="EC" id="6.2.1.3"/>
    </reaction>
    <physiologicalReaction direction="left-to-right" evidence="3">
        <dbReference type="Rhea" id="RHEA:15422"/>
    </physiologicalReaction>
</comment>
<dbReference type="InterPro" id="IPR042099">
    <property type="entry name" value="ANL_N_sf"/>
</dbReference>
<dbReference type="PROSITE" id="PS00455">
    <property type="entry name" value="AMP_BINDING"/>
    <property type="match status" value="1"/>
</dbReference>
<dbReference type="GO" id="GO:0004467">
    <property type="term" value="F:long-chain fatty acid-CoA ligase activity"/>
    <property type="evidence" value="ECO:0007669"/>
    <property type="project" value="UniProtKB-EC"/>
</dbReference>
<dbReference type="Gene3D" id="3.30.300.30">
    <property type="match status" value="1"/>
</dbReference>
<dbReference type="InterPro" id="IPR000873">
    <property type="entry name" value="AMP-dep_synth/lig_dom"/>
</dbReference>
<organism evidence="5 6">
    <name type="scientific">Cupriavidus laharis</name>
    <dbReference type="NCBI Taxonomy" id="151654"/>
    <lineage>
        <taxon>Bacteria</taxon>
        <taxon>Pseudomonadati</taxon>
        <taxon>Pseudomonadota</taxon>
        <taxon>Betaproteobacteria</taxon>
        <taxon>Burkholderiales</taxon>
        <taxon>Burkholderiaceae</taxon>
        <taxon>Cupriavidus</taxon>
    </lineage>
</organism>
<keyword evidence="5" id="KW-0436">Ligase</keyword>
<dbReference type="EMBL" id="CAJZAI010000002">
    <property type="protein sequence ID" value="CAG9167926.1"/>
    <property type="molecule type" value="Genomic_DNA"/>
</dbReference>
<keyword evidence="2" id="KW-0067">ATP-binding</keyword>
<dbReference type="SUPFAM" id="SSF56801">
    <property type="entry name" value="Acetyl-CoA synthetase-like"/>
    <property type="match status" value="1"/>
</dbReference>
<dbReference type="Pfam" id="PF23562">
    <property type="entry name" value="AMP-binding_C_3"/>
    <property type="match status" value="1"/>
</dbReference>
<dbReference type="InterPro" id="IPR020845">
    <property type="entry name" value="AMP-binding_CS"/>
</dbReference>
<dbReference type="PANTHER" id="PTHR43272">
    <property type="entry name" value="LONG-CHAIN-FATTY-ACID--COA LIGASE"/>
    <property type="match status" value="1"/>
</dbReference>
<evidence type="ECO:0000256" key="2">
    <source>
        <dbReference type="ARBA" id="ARBA00022840"/>
    </source>
</evidence>
<dbReference type="Pfam" id="PF00501">
    <property type="entry name" value="AMP-binding"/>
    <property type="match status" value="1"/>
</dbReference>
<dbReference type="PANTHER" id="PTHR43272:SF33">
    <property type="entry name" value="AMP-BINDING DOMAIN-CONTAINING PROTEIN-RELATED"/>
    <property type="match status" value="1"/>
</dbReference>
<evidence type="ECO:0000259" key="4">
    <source>
        <dbReference type="Pfam" id="PF00501"/>
    </source>
</evidence>
<evidence type="ECO:0000256" key="3">
    <source>
        <dbReference type="ARBA" id="ARBA00024484"/>
    </source>
</evidence>
<dbReference type="InterPro" id="IPR045851">
    <property type="entry name" value="AMP-bd_C_sf"/>
</dbReference>
<name>A0ABN7Y686_9BURK</name>
<evidence type="ECO:0000313" key="5">
    <source>
        <dbReference type="EMBL" id="CAG9167926.1"/>
    </source>
</evidence>
<keyword evidence="6" id="KW-1185">Reference proteome</keyword>
<comment type="caution">
    <text evidence="5">The sequence shown here is derived from an EMBL/GenBank/DDBJ whole genome shotgun (WGS) entry which is preliminary data.</text>
</comment>
<gene>
    <name evidence="5" type="ORF">LMG23992_00958</name>
</gene>
<sequence length="577" mass="63971">MAPRDSIDIRQTSHDTPPTLLHCLLKWERERPDAVYLTQPLADGTVADYTWREVADQARRMAAYLRGRNYPPGSSIAILGKNSAHWMIADLAIWMAGHVSVPVYSTANAETVSYVLDHSEAKLMFVGRLDGDEKGWLAVASGVASGFPLINLPLSARREGEQWDAIVAATPPLDNVAMPDPAALATIIYTSGSTGTPKGVMHSFRTMCEVPRLAAVIINNGRGASHDDRMLSYLPLAHCAERQGVESLSLCYGFRVYFSHDLTTFAADLHRARPTIFLSVPRLWIKFYQAVAQKISPRKQRMAFRLPLVSGLLKKKLLAALGLDQVATAFTGSAALPTEVITWYRNLGLELLDGYGMTENYAYSHFNRPGGSARIGYVGPCLPGVEARLSEEGEILVKSPGLMMGYYKASDDTADCFTPDGFLRTGDRGQIDDQGYLRIIGRVKDQFKTAKGKYVAPVPIEAKLGEHPRMESVCVTGPGRSQPFVLATLNEETRRELAQGADRDALAGELEQLLDEVNARLEPHERLDRIVVLRDAWTIERGQMTPTMKIRRAVIENDFLWKSHQWDAVSERVVFDQ</sequence>
<feature type="domain" description="AMP-dependent synthetase/ligase" evidence="4">
    <location>
        <begin position="28"/>
        <end position="407"/>
    </location>
</feature>
<dbReference type="Gene3D" id="3.40.50.12780">
    <property type="entry name" value="N-terminal domain of ligase-like"/>
    <property type="match status" value="1"/>
</dbReference>
<accession>A0ABN7Y686</accession>
<dbReference type="Proteomes" id="UP000727654">
    <property type="component" value="Unassembled WGS sequence"/>
</dbReference>
<dbReference type="EC" id="6.2.1.3" evidence="5"/>
<evidence type="ECO:0000313" key="6">
    <source>
        <dbReference type="Proteomes" id="UP000727654"/>
    </source>
</evidence>
<evidence type="ECO:0000256" key="1">
    <source>
        <dbReference type="ARBA" id="ARBA00022741"/>
    </source>
</evidence>
<dbReference type="RefSeq" id="WP_224078643.1">
    <property type="nucleotide sequence ID" value="NZ_CAJZAI010000002.1"/>
</dbReference>
<reference evidence="5 6" key="1">
    <citation type="submission" date="2021-08" db="EMBL/GenBank/DDBJ databases">
        <authorList>
            <person name="Peeters C."/>
        </authorList>
    </citation>
    <scope>NUCLEOTIDE SEQUENCE [LARGE SCALE GENOMIC DNA]</scope>
    <source>
        <strain evidence="5 6">LMG 23992</strain>
    </source>
</reference>